<gene>
    <name evidence="1" type="ORF">A6K76_13505</name>
</gene>
<dbReference type="Proteomes" id="UP000093482">
    <property type="component" value="Unassembled WGS sequence"/>
</dbReference>
<evidence type="ECO:0008006" key="3">
    <source>
        <dbReference type="Google" id="ProtNLM"/>
    </source>
</evidence>
<dbReference type="EMBL" id="MATO01000050">
    <property type="protein sequence ID" value="OCS88832.1"/>
    <property type="molecule type" value="Genomic_DNA"/>
</dbReference>
<evidence type="ECO:0000313" key="1">
    <source>
        <dbReference type="EMBL" id="OCS88832.1"/>
    </source>
</evidence>
<protein>
    <recommendedName>
        <fullName evidence="3">NETI motif-containing protein</fullName>
    </recommendedName>
</protein>
<name>A0A1C0YNV0_9BACL</name>
<dbReference type="AlphaFoldDB" id="A0A1C0YNV0"/>
<proteinExistence type="predicted"/>
<sequence>MSKKQLWFDVEEHETLDACLARMKEQGYMPIGRREEPIFHIVNGEPTVLRQKIQFKGLKVEE</sequence>
<accession>A0A1C0YNV0</accession>
<reference evidence="1 2" key="1">
    <citation type="submission" date="2016-07" db="EMBL/GenBank/DDBJ databases">
        <title>Caryophanon latum genome sequencing.</title>
        <authorList>
            <person name="Verma A."/>
            <person name="Pal Y."/>
            <person name="Krishnamurthi S."/>
        </authorList>
    </citation>
    <scope>NUCLEOTIDE SEQUENCE [LARGE SCALE GENOMIC DNA]</scope>
    <source>
        <strain evidence="1 2">DSM 14151</strain>
    </source>
</reference>
<dbReference type="RefSeq" id="WP_066465563.1">
    <property type="nucleotide sequence ID" value="NZ_MATO01000050.1"/>
</dbReference>
<dbReference type="InterPro" id="IPR025930">
    <property type="entry name" value="NETI"/>
</dbReference>
<dbReference type="Pfam" id="PF14044">
    <property type="entry name" value="NETI"/>
    <property type="match status" value="1"/>
</dbReference>
<keyword evidence="2" id="KW-1185">Reference proteome</keyword>
<comment type="caution">
    <text evidence="1">The sequence shown here is derived from an EMBL/GenBank/DDBJ whole genome shotgun (WGS) entry which is preliminary data.</text>
</comment>
<organism evidence="1 2">
    <name type="scientific">Caryophanon latum</name>
    <dbReference type="NCBI Taxonomy" id="33977"/>
    <lineage>
        <taxon>Bacteria</taxon>
        <taxon>Bacillati</taxon>
        <taxon>Bacillota</taxon>
        <taxon>Bacilli</taxon>
        <taxon>Bacillales</taxon>
        <taxon>Caryophanaceae</taxon>
        <taxon>Caryophanon</taxon>
    </lineage>
</organism>
<dbReference type="OrthoDB" id="2354098at2"/>
<evidence type="ECO:0000313" key="2">
    <source>
        <dbReference type="Proteomes" id="UP000093482"/>
    </source>
</evidence>